<reference evidence="2 3" key="1">
    <citation type="submission" date="2006-03" db="EMBL/GenBank/DDBJ databases">
        <title>Complete sequence of Shewanella denitrificans OS217.</title>
        <authorList>
            <consortium name="US DOE Joint Genome Institute"/>
            <person name="Copeland A."/>
            <person name="Lucas S."/>
            <person name="Lapidus A."/>
            <person name="Barry K."/>
            <person name="Detter J.C."/>
            <person name="Glavina del Rio T."/>
            <person name="Hammon N."/>
            <person name="Israni S."/>
            <person name="Dalin E."/>
            <person name="Tice H."/>
            <person name="Pitluck S."/>
            <person name="Brettin T."/>
            <person name="Bruce D."/>
            <person name="Han C."/>
            <person name="Tapia R."/>
            <person name="Gilna P."/>
            <person name="Kiss H."/>
            <person name="Schmutz J."/>
            <person name="Larimer F."/>
            <person name="Land M."/>
            <person name="Hauser L."/>
            <person name="Kyrpides N."/>
            <person name="Lykidis A."/>
            <person name="Richardson P."/>
        </authorList>
    </citation>
    <scope>NUCLEOTIDE SEQUENCE [LARGE SCALE GENOMIC DNA]</scope>
    <source>
        <strain evidence="3">OS217 / ATCC BAA-1090 / DSM 15013</strain>
    </source>
</reference>
<keyword evidence="1" id="KW-1133">Transmembrane helix</keyword>
<dbReference type="HOGENOM" id="CLU_1288152_0_0_6"/>
<feature type="transmembrane region" description="Helical" evidence="1">
    <location>
        <begin position="12"/>
        <end position="35"/>
    </location>
</feature>
<dbReference type="RefSeq" id="WP_011497679.1">
    <property type="nucleotide sequence ID" value="NC_007954.1"/>
</dbReference>
<keyword evidence="3" id="KW-1185">Reference proteome</keyword>
<keyword evidence="1" id="KW-0472">Membrane</keyword>
<proteinExistence type="predicted"/>
<keyword evidence="1" id="KW-0812">Transmembrane</keyword>
<dbReference type="eggNOG" id="ENOG5031GU2">
    <property type="taxonomic scope" value="Bacteria"/>
</dbReference>
<evidence type="ECO:0000313" key="3">
    <source>
        <dbReference type="Proteomes" id="UP000001982"/>
    </source>
</evidence>
<evidence type="ECO:0000313" key="2">
    <source>
        <dbReference type="EMBL" id="ABE56534.1"/>
    </source>
</evidence>
<evidence type="ECO:0000256" key="1">
    <source>
        <dbReference type="SAM" id="Phobius"/>
    </source>
</evidence>
<gene>
    <name evidence="2" type="ordered locus">Sden_3258</name>
</gene>
<dbReference type="KEGG" id="sdn:Sden_3258"/>
<dbReference type="AlphaFoldDB" id="Q12J42"/>
<name>Q12J42_SHEDO</name>
<dbReference type="EMBL" id="CP000302">
    <property type="protein sequence ID" value="ABE56534.1"/>
    <property type="molecule type" value="Genomic_DNA"/>
</dbReference>
<dbReference type="Proteomes" id="UP000001982">
    <property type="component" value="Chromosome"/>
</dbReference>
<dbReference type="OrthoDB" id="9985714at2"/>
<dbReference type="STRING" id="318161.Sden_3258"/>
<accession>Q12J42</accession>
<sequence length="214" mass="24658">MSQSFYKWCRIFSGEIVGSLLVGIMVGWMTFGLFYISIDAFSLDYALVTNVVIACTTIVAVLVHLSGLNEQEKIRRWELRKAIIFDLLASLSTLVRLNEEMEELNYRLNSVQSDEDVAEMPAVRVLLKNASSNWKLSQVEMENLVDNVLSVYKPIFSAATISSIDQFKNNRNELKRRSRQDWVEYEDLMADERTILLSLRDHLFDFVEKESGLN</sequence>
<organism evidence="2 3">
    <name type="scientific">Shewanella denitrificans (strain OS217 / ATCC BAA-1090 / DSM 15013)</name>
    <dbReference type="NCBI Taxonomy" id="318161"/>
    <lineage>
        <taxon>Bacteria</taxon>
        <taxon>Pseudomonadati</taxon>
        <taxon>Pseudomonadota</taxon>
        <taxon>Gammaproteobacteria</taxon>
        <taxon>Alteromonadales</taxon>
        <taxon>Shewanellaceae</taxon>
        <taxon>Shewanella</taxon>
    </lineage>
</organism>
<feature type="transmembrane region" description="Helical" evidence="1">
    <location>
        <begin position="47"/>
        <end position="68"/>
    </location>
</feature>
<protein>
    <submittedName>
        <fullName evidence="2">Uncharacterized protein</fullName>
    </submittedName>
</protein>